<sequence>MTSETHRRIRKLSELRRGDLIEARSGVTVLRGTVYDTAPGIGLVWIRDEDTRHRRAIQEEDFSLWHVQTEVTYKGGDLVA</sequence>
<protein>
    <submittedName>
        <fullName evidence="1">Uncharacterized protein</fullName>
    </submittedName>
</protein>
<comment type="caution">
    <text evidence="1">The sequence shown here is derived from an EMBL/GenBank/DDBJ whole genome shotgun (WGS) entry which is preliminary data.</text>
</comment>
<dbReference type="Proteomes" id="UP001202922">
    <property type="component" value="Unassembled WGS sequence"/>
</dbReference>
<name>A0ABS9TVP4_9MICC</name>
<evidence type="ECO:0000313" key="2">
    <source>
        <dbReference type="Proteomes" id="UP001202922"/>
    </source>
</evidence>
<proteinExistence type="predicted"/>
<organism evidence="1 2">
    <name type="scientific">Sinomonas terrae</name>
    <dbReference type="NCBI Taxonomy" id="2908838"/>
    <lineage>
        <taxon>Bacteria</taxon>
        <taxon>Bacillati</taxon>
        <taxon>Actinomycetota</taxon>
        <taxon>Actinomycetes</taxon>
        <taxon>Micrococcales</taxon>
        <taxon>Micrococcaceae</taxon>
        <taxon>Sinomonas</taxon>
    </lineage>
</organism>
<reference evidence="1 2" key="1">
    <citation type="submission" date="2022-03" db="EMBL/GenBank/DDBJ databases">
        <title>Sinomonas sp. isolated from a soil.</title>
        <authorList>
            <person name="Han J."/>
            <person name="Kim D.-U."/>
        </authorList>
    </citation>
    <scope>NUCLEOTIDE SEQUENCE [LARGE SCALE GENOMIC DNA]</scope>
    <source>
        <strain evidence="1 2">5-5</strain>
    </source>
</reference>
<dbReference type="RefSeq" id="WP_241050257.1">
    <property type="nucleotide sequence ID" value="NZ_JAKZBV010000001.1"/>
</dbReference>
<gene>
    <name evidence="1" type="ORF">L0M17_00610</name>
</gene>
<accession>A0ABS9TVP4</accession>
<keyword evidence="2" id="KW-1185">Reference proteome</keyword>
<evidence type="ECO:0000313" key="1">
    <source>
        <dbReference type="EMBL" id="MCH6468496.1"/>
    </source>
</evidence>
<dbReference type="EMBL" id="JAKZBV010000001">
    <property type="protein sequence ID" value="MCH6468496.1"/>
    <property type="molecule type" value="Genomic_DNA"/>
</dbReference>